<reference evidence="1 2" key="1">
    <citation type="submission" date="2020-10" db="EMBL/GenBank/DDBJ databases">
        <title>Chromosome-scale genome assembly of the Allis shad, Alosa alosa.</title>
        <authorList>
            <person name="Margot Z."/>
            <person name="Christophe K."/>
            <person name="Cabau C."/>
            <person name="Louis A."/>
            <person name="Berthelot C."/>
            <person name="Parey E."/>
            <person name="Roest Crollius H."/>
            <person name="Montfort J."/>
            <person name="Robinson-Rechavi M."/>
            <person name="Bucao C."/>
            <person name="Bouchez O."/>
            <person name="Gislard M."/>
            <person name="Lluch J."/>
            <person name="Milhes M."/>
            <person name="Lampietro C."/>
            <person name="Lopez Roques C."/>
            <person name="Donnadieu C."/>
            <person name="Braasch I."/>
            <person name="Desvignes T."/>
            <person name="Postlethwait J."/>
            <person name="Bobe J."/>
            <person name="Guiguen Y."/>
        </authorList>
    </citation>
    <scope>NUCLEOTIDE SEQUENCE [LARGE SCALE GENOMIC DNA]</scope>
    <source>
        <strain evidence="1">M-15738</strain>
        <tissue evidence="1">Blood</tissue>
    </source>
</reference>
<feature type="non-terminal residue" evidence="1">
    <location>
        <position position="114"/>
    </location>
</feature>
<keyword evidence="2" id="KW-1185">Reference proteome</keyword>
<dbReference type="Proteomes" id="UP000823561">
    <property type="component" value="Chromosome 17"/>
</dbReference>
<evidence type="ECO:0000313" key="1">
    <source>
        <dbReference type="EMBL" id="KAG5267358.1"/>
    </source>
</evidence>
<dbReference type="EMBL" id="JADWDJ010000017">
    <property type="protein sequence ID" value="KAG5267358.1"/>
    <property type="molecule type" value="Genomic_DNA"/>
</dbReference>
<gene>
    <name evidence="1" type="ORF">AALO_G00220810</name>
</gene>
<proteinExistence type="predicted"/>
<evidence type="ECO:0000313" key="2">
    <source>
        <dbReference type="Proteomes" id="UP000823561"/>
    </source>
</evidence>
<sequence length="114" mass="12529">MHLCEMYLMFNFPYLIAVQPDLLLYYACHIKNTVCVFFKKNDHSLTVLLSSFTSAIFNGESSLCVCVCVCVCVPDEVERLVLVPDAPPGPAFVQQVALVVCPVSTDRVLASVAP</sequence>
<name>A0AAV6FWY8_9TELE</name>
<protein>
    <submittedName>
        <fullName evidence="1">Uncharacterized protein</fullName>
    </submittedName>
</protein>
<comment type="caution">
    <text evidence="1">The sequence shown here is derived from an EMBL/GenBank/DDBJ whole genome shotgun (WGS) entry which is preliminary data.</text>
</comment>
<dbReference type="AlphaFoldDB" id="A0AAV6FWY8"/>
<accession>A0AAV6FWY8</accession>
<organism evidence="1 2">
    <name type="scientific">Alosa alosa</name>
    <name type="common">allis shad</name>
    <dbReference type="NCBI Taxonomy" id="278164"/>
    <lineage>
        <taxon>Eukaryota</taxon>
        <taxon>Metazoa</taxon>
        <taxon>Chordata</taxon>
        <taxon>Craniata</taxon>
        <taxon>Vertebrata</taxon>
        <taxon>Euteleostomi</taxon>
        <taxon>Actinopterygii</taxon>
        <taxon>Neopterygii</taxon>
        <taxon>Teleostei</taxon>
        <taxon>Clupei</taxon>
        <taxon>Clupeiformes</taxon>
        <taxon>Clupeoidei</taxon>
        <taxon>Clupeidae</taxon>
        <taxon>Alosa</taxon>
    </lineage>
</organism>